<keyword evidence="2" id="KW-1185">Reference proteome</keyword>
<dbReference type="GO" id="GO:0046872">
    <property type="term" value="F:metal ion binding"/>
    <property type="evidence" value="ECO:0007669"/>
    <property type="project" value="InterPro"/>
</dbReference>
<sequence>MSGPGNHRDSRLVRALDPLDADETYRRLPEMNAAADVPALVGALRRLAANAAAAPDGTPYECRAAMRDLGLLLGSIKRHGVEPVTAVPEVEPVLLRLAARGDVVPRDTVHHYSVWNPYGERQRSYTGSSQESALIDSVRLSLPRLSQAVELCDPLARAELTDPEFLTAMGSFRAHLASLDEAIELVNGRVTPAFFANELRPYFDEVTIDGRVWRGGAGAGLPMPLLDLALWAADHDPDDDDSAGYAEFWAGGVPYALPEWRRRYAELAGGPSLVARVTAALDEAGDGPMDDRLWAAATAVEQSLRALLSFRAKHFTVARQSYQEDVRLFSVGSSGGSVELLASIVRLTRDNARVVRPRRSARSDPERLSRA</sequence>
<dbReference type="KEGG" id="aser:Asera_19610"/>
<protein>
    <recommendedName>
        <fullName evidence="3">DUF1864 family protein</fullName>
    </recommendedName>
</protein>
<dbReference type="GO" id="GO:0019441">
    <property type="term" value="P:L-tryptophan catabolic process to kynurenine"/>
    <property type="evidence" value="ECO:0007669"/>
    <property type="project" value="InterPro"/>
</dbReference>
<name>A0A810KXC3_9ACTN</name>
<dbReference type="InterPro" id="IPR015029">
    <property type="entry name" value="PrnB"/>
</dbReference>
<dbReference type="RefSeq" id="WP_051802320.1">
    <property type="nucleotide sequence ID" value="NZ_AP023354.1"/>
</dbReference>
<dbReference type="GO" id="GO:0020037">
    <property type="term" value="F:heme binding"/>
    <property type="evidence" value="ECO:0007669"/>
    <property type="project" value="InterPro"/>
</dbReference>
<dbReference type="AlphaFoldDB" id="A0A810KXC3"/>
<accession>A0A810KXC3</accession>
<dbReference type="Proteomes" id="UP000680750">
    <property type="component" value="Chromosome"/>
</dbReference>
<evidence type="ECO:0000313" key="2">
    <source>
        <dbReference type="Proteomes" id="UP000680750"/>
    </source>
</evidence>
<organism evidence="1 2">
    <name type="scientific">Actinocatenispora sera</name>
    <dbReference type="NCBI Taxonomy" id="390989"/>
    <lineage>
        <taxon>Bacteria</taxon>
        <taxon>Bacillati</taxon>
        <taxon>Actinomycetota</taxon>
        <taxon>Actinomycetes</taxon>
        <taxon>Micromonosporales</taxon>
        <taxon>Micromonosporaceae</taxon>
        <taxon>Actinocatenispora</taxon>
    </lineage>
</organism>
<reference evidence="1" key="1">
    <citation type="submission" date="2020-08" db="EMBL/GenBank/DDBJ databases">
        <title>Whole genome shotgun sequence of Actinocatenispora sera NBRC 101916.</title>
        <authorList>
            <person name="Komaki H."/>
            <person name="Tamura T."/>
        </authorList>
    </citation>
    <scope>NUCLEOTIDE SEQUENCE</scope>
    <source>
        <strain evidence="1">NBRC 101916</strain>
    </source>
</reference>
<dbReference type="Gene3D" id="1.20.58.1320">
    <property type="match status" value="1"/>
</dbReference>
<dbReference type="Gene3D" id="1.20.58.480">
    <property type="match status" value="1"/>
</dbReference>
<proteinExistence type="predicted"/>
<dbReference type="OrthoDB" id="918766at2"/>
<dbReference type="InterPro" id="IPR037217">
    <property type="entry name" value="Trp/Indoleamine_2_3_dOase-like"/>
</dbReference>
<dbReference type="Pfam" id="PF08933">
    <property type="entry name" value="PrnB"/>
    <property type="match status" value="1"/>
</dbReference>
<dbReference type="EMBL" id="AP023354">
    <property type="protein sequence ID" value="BCJ27853.1"/>
    <property type="molecule type" value="Genomic_DNA"/>
</dbReference>
<evidence type="ECO:0008006" key="3">
    <source>
        <dbReference type="Google" id="ProtNLM"/>
    </source>
</evidence>
<evidence type="ECO:0000313" key="1">
    <source>
        <dbReference type="EMBL" id="BCJ27853.1"/>
    </source>
</evidence>
<gene>
    <name evidence="1" type="ORF">Asera_19610</name>
</gene>
<dbReference type="SUPFAM" id="SSF140959">
    <property type="entry name" value="Indolic compounds 2,3-dioxygenase-like"/>
    <property type="match status" value="1"/>
</dbReference>